<sequence>MVATRHWSKYLLLNVLGVCIVVIQPSFIPTQAVEKEAQRTQAKLLTEKGHELLDRGRNSEAFEAWKQATKIYRKLQYEQGITGSLINESLALQALGLYPRACNTLLQALKLDKDSSICDTSLEQATDSESTTASLKAAIDKQKLTQVDLLGLQNLGDVLRLIGKLDTSFAVLDKASQIAKNLPTESKISNFNNQLLLNKANTLRSLYYQFKSKYQLTDEPETKQNALLKAQENFYLTLKIYKQLIADKESKTYIQAYLNQLSLLLEIEKWTNLTKESSQIITTEQSLQQLFKVLSTSKEKFQQLSPIESIYTRLNLAQSLTEINQNSKFKQLLFPQSSSLIVALDTAREALILSKELDNKRAESYALGTIGKIYDYLGQVTESKQCLETAIGLAQSVQAWDIAYQWQWELGRLYQQMGKADKAKEAYTAAINNLDKVRGNILAVSPEIQFKFKEKVEPVYQEYMELLLSQKNPNLKQVVSVQEKLKLSELETFLECGKLPVISLLDSQKLVDLPPTIYVIKLKNRIEVIVRTPEGNFYRHTKDFSLLSNSINSLLKGIQNKEITGIEESDLLIYSQALYNLLFAPIKKYLPKSGTLVFVLDSFFQNLPIAMLHDGNNYLIKRYNISTASSSELWQSQTLNPNKLKALIAGISEVSPSFQNPLVPRNFNALPKVKTEILNIKKNTTPDSKLLLNAKFTSEDFRQKMKDNPLTIVHLSTHGQFSSAPEKTFILAWDIPVTVKKLKLLLKTQRSGIDLLVLSACQTAKGDERSALGIAGIAVKAGARSTLASLWLVEADSTTKLMSEFYKGLRNGLTKAEALRLAQLKLMSDPKYSHPYFWAGFILVGNWL</sequence>
<feature type="domain" description="CHAT" evidence="1">
    <location>
        <begin position="574"/>
        <end position="846"/>
    </location>
</feature>
<comment type="caution">
    <text evidence="2">The sequence shown here is derived from an EMBL/GenBank/DDBJ whole genome shotgun (WGS) entry which is preliminary data.</text>
</comment>
<proteinExistence type="predicted"/>
<dbReference type="InterPro" id="IPR019734">
    <property type="entry name" value="TPR_rpt"/>
</dbReference>
<accession>A0A367RYZ4</accession>
<evidence type="ECO:0000313" key="2">
    <source>
        <dbReference type="EMBL" id="RCJ40943.1"/>
    </source>
</evidence>
<dbReference type="SMART" id="SM00028">
    <property type="entry name" value="TPR"/>
    <property type="match status" value="5"/>
</dbReference>
<dbReference type="SUPFAM" id="SSF48452">
    <property type="entry name" value="TPR-like"/>
    <property type="match status" value="1"/>
</dbReference>
<evidence type="ECO:0000313" key="3">
    <source>
        <dbReference type="Proteomes" id="UP000252107"/>
    </source>
</evidence>
<keyword evidence="3" id="KW-1185">Reference proteome</keyword>
<dbReference type="InterPro" id="IPR011990">
    <property type="entry name" value="TPR-like_helical_dom_sf"/>
</dbReference>
<dbReference type="Pfam" id="PF13181">
    <property type="entry name" value="TPR_8"/>
    <property type="match status" value="2"/>
</dbReference>
<evidence type="ECO:0000259" key="1">
    <source>
        <dbReference type="Pfam" id="PF12770"/>
    </source>
</evidence>
<dbReference type="PANTHER" id="PTHR10098:SF112">
    <property type="entry name" value="SLR0380 PROTEIN"/>
    <property type="match status" value="1"/>
</dbReference>
<dbReference type="InterPro" id="IPR024983">
    <property type="entry name" value="CHAT_dom"/>
</dbReference>
<dbReference type="Proteomes" id="UP000252107">
    <property type="component" value="Unassembled WGS sequence"/>
</dbReference>
<dbReference type="PANTHER" id="PTHR10098">
    <property type="entry name" value="RAPSYN-RELATED"/>
    <property type="match status" value="1"/>
</dbReference>
<dbReference type="AlphaFoldDB" id="A0A367RYZ4"/>
<reference evidence="2" key="1">
    <citation type="submission" date="2016-04" db="EMBL/GenBank/DDBJ databases">
        <authorList>
            <person name="Tabuchi Yagui T.R."/>
        </authorList>
    </citation>
    <scope>NUCLEOTIDE SEQUENCE [LARGE SCALE GENOMIC DNA]</scope>
    <source>
        <strain evidence="2">NIES-26</strain>
    </source>
</reference>
<organism evidence="2 3">
    <name type="scientific">Nostoc minutum NIES-26</name>
    <dbReference type="NCBI Taxonomy" id="1844469"/>
    <lineage>
        <taxon>Bacteria</taxon>
        <taxon>Bacillati</taxon>
        <taxon>Cyanobacteriota</taxon>
        <taxon>Cyanophyceae</taxon>
        <taxon>Nostocales</taxon>
        <taxon>Nostocaceae</taxon>
        <taxon>Nostoc</taxon>
    </lineage>
</organism>
<dbReference type="EMBL" id="LXQD01000034">
    <property type="protein sequence ID" value="RCJ40943.1"/>
    <property type="molecule type" value="Genomic_DNA"/>
</dbReference>
<name>A0A367RYZ4_9NOSO</name>
<protein>
    <recommendedName>
        <fullName evidence="1">CHAT domain-containing protein</fullName>
    </recommendedName>
</protein>
<gene>
    <name evidence="2" type="ORF">A6770_36865</name>
</gene>
<dbReference type="Pfam" id="PF12770">
    <property type="entry name" value="CHAT"/>
    <property type="match status" value="1"/>
</dbReference>
<dbReference type="Gene3D" id="1.25.40.10">
    <property type="entry name" value="Tetratricopeptide repeat domain"/>
    <property type="match status" value="2"/>
</dbReference>